<feature type="region of interest" description="Disordered" evidence="1">
    <location>
        <begin position="66"/>
        <end position="96"/>
    </location>
</feature>
<dbReference type="SUPFAM" id="SSF54106">
    <property type="entry name" value="LysM domain"/>
    <property type="match status" value="3"/>
</dbReference>
<dbReference type="Pfam" id="PF01476">
    <property type="entry name" value="LysM"/>
    <property type="match status" value="3"/>
</dbReference>
<evidence type="ECO:0000259" key="3">
    <source>
        <dbReference type="PROSITE" id="PS51782"/>
    </source>
</evidence>
<dbReference type="PANTHER" id="PTHR33734:SF22">
    <property type="entry name" value="MEMBRANE-BOUND LYTIC MUREIN TRANSGLYCOSYLASE D"/>
    <property type="match status" value="1"/>
</dbReference>
<feature type="compositionally biased region" description="Acidic residues" evidence="1">
    <location>
        <begin position="70"/>
        <end position="80"/>
    </location>
</feature>
<protein>
    <submittedName>
        <fullName evidence="4">Membrane-bound lytic murein transglycosylase D</fullName>
    </submittedName>
</protein>
<evidence type="ECO:0000313" key="5">
    <source>
        <dbReference type="Proteomes" id="UP000198324"/>
    </source>
</evidence>
<dbReference type="InterPro" id="IPR018392">
    <property type="entry name" value="LysM"/>
</dbReference>
<dbReference type="Gene3D" id="3.10.350.10">
    <property type="entry name" value="LysM domain"/>
    <property type="match status" value="3"/>
</dbReference>
<dbReference type="Pfam" id="PF01464">
    <property type="entry name" value="SLT"/>
    <property type="match status" value="1"/>
</dbReference>
<evidence type="ECO:0000256" key="2">
    <source>
        <dbReference type="SAM" id="SignalP"/>
    </source>
</evidence>
<dbReference type="InterPro" id="IPR023346">
    <property type="entry name" value="Lysozyme-like_dom_sf"/>
</dbReference>
<name>A0A239BN14_9BACT</name>
<feature type="domain" description="LysM" evidence="3">
    <location>
        <begin position="531"/>
        <end position="574"/>
    </location>
</feature>
<organism evidence="4 5">
    <name type="scientific">Humidesulfovibrio mexicanus</name>
    <dbReference type="NCBI Taxonomy" id="147047"/>
    <lineage>
        <taxon>Bacteria</taxon>
        <taxon>Pseudomonadati</taxon>
        <taxon>Thermodesulfobacteriota</taxon>
        <taxon>Desulfovibrionia</taxon>
        <taxon>Desulfovibrionales</taxon>
        <taxon>Desulfovibrionaceae</taxon>
        <taxon>Humidesulfovibrio</taxon>
    </lineage>
</organism>
<dbReference type="SMART" id="SM00257">
    <property type="entry name" value="LysM"/>
    <property type="match status" value="3"/>
</dbReference>
<dbReference type="InterPro" id="IPR036779">
    <property type="entry name" value="LysM_dom_sf"/>
</dbReference>
<feature type="signal peptide" evidence="2">
    <location>
        <begin position="1"/>
        <end position="29"/>
    </location>
</feature>
<dbReference type="GO" id="GO:0008932">
    <property type="term" value="F:lytic endotransglycosylase activity"/>
    <property type="evidence" value="ECO:0007669"/>
    <property type="project" value="TreeGrafter"/>
</dbReference>
<proteinExistence type="predicted"/>
<dbReference type="Gene3D" id="1.10.530.10">
    <property type="match status" value="1"/>
</dbReference>
<sequence length="577" mass="63625">MLKKLKRISLTSMAGLCLLGSLWSCSAMNIDNAGPVKAQQPGPQAETRGLPAGLLAAQTRGIAGPHAPVLDDDMDLEPDLSEGPLTPGQTGTLLEPEVTAPVPPAPQLTEEQRRILAQQSGLEFDLDLFDSQEVERYFAYFTGPARETFARWLKRAETHLPHVRQTLLNHGLPQDLAMLPFAESGYNCNAYSWAGAGGMWQFMPATGRKFGLTVDWWIDERRDPRLSTEAAARYLAFLNDMFGDWHLALAAYNAGEGKISRALEVTNAEDFLDLVSQNDRLNRKMRLKPETQHYVPKFIAITKIFQNLEALGFEPVRWDAAPSLETVLVPGGTDLLALAKSGGMNWEEFHQLNPAFRRQVSPPDRKVAVSIPRAKAQPMLAYLQNPNVLPHAGFIAHTVRKGDTLRSLSKRYGVPQEVIRQINDVNSGTLQAGECVMLPQSGTGEKVPEKALASKTRKIASDRANYVVRKADTAWTISKRFKISVKTLVAANGLSSSKAIKPGMRLSIPDASEQSAQKTRVQAAKAREQVTRYTVRQGDTIYSLSRRFGVTADALKAWNKIKGTDLRAGESLKVYAQ</sequence>
<dbReference type="Proteomes" id="UP000198324">
    <property type="component" value="Unassembled WGS sequence"/>
</dbReference>
<dbReference type="PANTHER" id="PTHR33734">
    <property type="entry name" value="LYSM DOMAIN-CONTAINING GPI-ANCHORED PROTEIN 2"/>
    <property type="match status" value="1"/>
</dbReference>
<feature type="domain" description="LysM" evidence="3">
    <location>
        <begin position="464"/>
        <end position="508"/>
    </location>
</feature>
<accession>A0A239BN14</accession>
<evidence type="ECO:0000256" key="1">
    <source>
        <dbReference type="SAM" id="MobiDB-lite"/>
    </source>
</evidence>
<feature type="chain" id="PRO_5012963892" evidence="2">
    <location>
        <begin position="30"/>
        <end position="577"/>
    </location>
</feature>
<feature type="domain" description="LysM" evidence="3">
    <location>
        <begin position="395"/>
        <end position="438"/>
    </location>
</feature>
<keyword evidence="5" id="KW-1185">Reference proteome</keyword>
<dbReference type="CDD" id="cd16894">
    <property type="entry name" value="MltD-like"/>
    <property type="match status" value="1"/>
</dbReference>
<dbReference type="EMBL" id="FZOC01000006">
    <property type="protein sequence ID" value="SNS09370.1"/>
    <property type="molecule type" value="Genomic_DNA"/>
</dbReference>
<keyword evidence="2" id="KW-0732">Signal</keyword>
<evidence type="ECO:0000313" key="4">
    <source>
        <dbReference type="EMBL" id="SNS09370.1"/>
    </source>
</evidence>
<dbReference type="SUPFAM" id="SSF53955">
    <property type="entry name" value="Lysozyme-like"/>
    <property type="match status" value="1"/>
</dbReference>
<dbReference type="InterPro" id="IPR008258">
    <property type="entry name" value="Transglycosylase_SLT_dom_1"/>
</dbReference>
<dbReference type="CDD" id="cd00118">
    <property type="entry name" value="LysM"/>
    <property type="match status" value="3"/>
</dbReference>
<reference evidence="4 5" key="1">
    <citation type="submission" date="2017-06" db="EMBL/GenBank/DDBJ databases">
        <authorList>
            <person name="Kim H.J."/>
            <person name="Triplett B.A."/>
        </authorList>
    </citation>
    <scope>NUCLEOTIDE SEQUENCE [LARGE SCALE GENOMIC DNA]</scope>
    <source>
        <strain evidence="4 5">DSM 13116</strain>
    </source>
</reference>
<dbReference type="PROSITE" id="PS51782">
    <property type="entry name" value="LYSM"/>
    <property type="match status" value="3"/>
</dbReference>
<dbReference type="AlphaFoldDB" id="A0A239BN14"/>
<gene>
    <name evidence="4" type="ORF">SAMN04488503_2694</name>
</gene>